<dbReference type="KEGG" id="emo:DM558_15410"/>
<keyword evidence="4" id="KW-1185">Reference proteome</keyword>
<dbReference type="InterPro" id="IPR029039">
    <property type="entry name" value="Flavoprotein-like_sf"/>
</dbReference>
<evidence type="ECO:0000313" key="4">
    <source>
        <dbReference type="Proteomes" id="UP000273143"/>
    </source>
</evidence>
<dbReference type="GO" id="GO:0009055">
    <property type="term" value="F:electron transfer activity"/>
    <property type="evidence" value="ECO:0007669"/>
    <property type="project" value="TreeGrafter"/>
</dbReference>
<accession>A0A3Q9JP50</accession>
<keyword evidence="1" id="KW-0560">Oxidoreductase</keyword>
<evidence type="ECO:0000313" key="3">
    <source>
        <dbReference type="EMBL" id="AZS52074.1"/>
    </source>
</evidence>
<dbReference type="InterPro" id="IPR046980">
    <property type="entry name" value="KefG/KefF"/>
</dbReference>
<dbReference type="Proteomes" id="UP000273143">
    <property type="component" value="Chromosome"/>
</dbReference>
<dbReference type="PANTHER" id="PTHR47307">
    <property type="entry name" value="GLUTATHIONE-REGULATED POTASSIUM-EFFLUX SYSTEM ANCILLARY PROTEIN KEFG"/>
    <property type="match status" value="1"/>
</dbReference>
<dbReference type="RefSeq" id="WP_127164724.1">
    <property type="nucleotide sequence ID" value="NZ_CP029822.1"/>
</dbReference>
<dbReference type="AlphaFoldDB" id="A0A3Q9JP50"/>
<gene>
    <name evidence="3" type="ORF">DM558_15410</name>
</gene>
<dbReference type="PANTHER" id="PTHR47307:SF1">
    <property type="entry name" value="GLUTATHIONE-REGULATED POTASSIUM-EFFLUX SYSTEM ANCILLARY PROTEIN KEFG"/>
    <property type="match status" value="1"/>
</dbReference>
<sequence>MKTLIIVAHPDIENSKINKRWIEELRKYPERFTVHELYNVYPNDHIDIEAEQELIEGHDDLVLQFPIYWFNCPPLLKKWLDEVFIYGWAYGSAGNALVGRSVRLAVCAGIKEVDYSKKGRYQFSLEEILRPFEVTMRYVHASYQPFFAFYGNEKESGVEYYSTQEAIEYSAKNYIKFLNQDEFS</sequence>
<dbReference type="EMBL" id="CP029822">
    <property type="protein sequence ID" value="AZS52074.1"/>
    <property type="molecule type" value="Genomic_DNA"/>
</dbReference>
<dbReference type="Pfam" id="PF02525">
    <property type="entry name" value="Flavodoxin_2"/>
    <property type="match status" value="1"/>
</dbReference>
<evidence type="ECO:0000256" key="1">
    <source>
        <dbReference type="ARBA" id="ARBA00023002"/>
    </source>
</evidence>
<feature type="domain" description="Flavodoxin-like fold" evidence="2">
    <location>
        <begin position="1"/>
        <end position="156"/>
    </location>
</feature>
<dbReference type="GO" id="GO:0003955">
    <property type="term" value="F:NAD(P)H dehydrogenase (quinone) activity"/>
    <property type="evidence" value="ECO:0007669"/>
    <property type="project" value="TreeGrafter"/>
</dbReference>
<reference evidence="4" key="1">
    <citation type="submission" date="2018-06" db="EMBL/GenBank/DDBJ databases">
        <title>Complete genome of Pseudomonas insecticola strain QZS01.</title>
        <authorList>
            <person name="Wang J."/>
            <person name="Su Q."/>
        </authorList>
    </citation>
    <scope>NUCLEOTIDE SEQUENCE [LARGE SCALE GENOMIC DNA]</scope>
    <source>
        <strain evidence="4">QZS01</strain>
    </source>
</reference>
<dbReference type="GO" id="GO:0010181">
    <property type="term" value="F:FMN binding"/>
    <property type="evidence" value="ECO:0007669"/>
    <property type="project" value="TreeGrafter"/>
</dbReference>
<organism evidence="3 4">
    <name type="scientific">Entomomonas moraniae</name>
    <dbReference type="NCBI Taxonomy" id="2213226"/>
    <lineage>
        <taxon>Bacteria</taxon>
        <taxon>Pseudomonadati</taxon>
        <taxon>Pseudomonadota</taxon>
        <taxon>Gammaproteobacteria</taxon>
        <taxon>Pseudomonadales</taxon>
        <taxon>Pseudomonadaceae</taxon>
        <taxon>Entomomonas</taxon>
    </lineage>
</organism>
<name>A0A3Q9JP50_9GAMM</name>
<protein>
    <submittedName>
        <fullName evidence="3">Flavodoxin family protein</fullName>
    </submittedName>
</protein>
<dbReference type="InterPro" id="IPR003680">
    <property type="entry name" value="Flavodoxin_fold"/>
</dbReference>
<dbReference type="Gene3D" id="3.40.50.360">
    <property type="match status" value="1"/>
</dbReference>
<evidence type="ECO:0000259" key="2">
    <source>
        <dbReference type="Pfam" id="PF02525"/>
    </source>
</evidence>
<proteinExistence type="predicted"/>
<dbReference type="SUPFAM" id="SSF52218">
    <property type="entry name" value="Flavoproteins"/>
    <property type="match status" value="1"/>
</dbReference>